<keyword evidence="2" id="KW-1185">Reference proteome</keyword>
<dbReference type="RefSeq" id="WP_189499403.1">
    <property type="nucleotide sequence ID" value="NZ_BMZH01000016.1"/>
</dbReference>
<name>A0A8J3CUK8_9PROT</name>
<organism evidence="1 2">
    <name type="scientific">Algimonas arctica</name>
    <dbReference type="NCBI Taxonomy" id="1479486"/>
    <lineage>
        <taxon>Bacteria</taxon>
        <taxon>Pseudomonadati</taxon>
        <taxon>Pseudomonadota</taxon>
        <taxon>Alphaproteobacteria</taxon>
        <taxon>Maricaulales</taxon>
        <taxon>Robiginitomaculaceae</taxon>
        <taxon>Algimonas</taxon>
    </lineage>
</organism>
<dbReference type="AlphaFoldDB" id="A0A8J3CUK8"/>
<evidence type="ECO:0000313" key="1">
    <source>
        <dbReference type="EMBL" id="GHB03290.1"/>
    </source>
</evidence>
<accession>A0A8J3CUK8</accession>
<evidence type="ECO:0000313" key="2">
    <source>
        <dbReference type="Proteomes" id="UP000634004"/>
    </source>
</evidence>
<reference evidence="1" key="1">
    <citation type="journal article" date="2014" name="Int. J. Syst. Evol. Microbiol.">
        <title>Complete genome sequence of Corynebacterium casei LMG S-19264T (=DSM 44701T), isolated from a smear-ripened cheese.</title>
        <authorList>
            <consortium name="US DOE Joint Genome Institute (JGI-PGF)"/>
            <person name="Walter F."/>
            <person name="Albersmeier A."/>
            <person name="Kalinowski J."/>
            <person name="Ruckert C."/>
        </authorList>
    </citation>
    <scope>NUCLEOTIDE SEQUENCE</scope>
    <source>
        <strain evidence="1">KCTC 32513</strain>
    </source>
</reference>
<protein>
    <submittedName>
        <fullName evidence="1">Uncharacterized protein</fullName>
    </submittedName>
</protein>
<comment type="caution">
    <text evidence="1">The sequence shown here is derived from an EMBL/GenBank/DDBJ whole genome shotgun (WGS) entry which is preliminary data.</text>
</comment>
<sequence length="146" mass="16827">MELPRYEIAFRKQYEPLVLNGSLTVVFRPSNRIFPNRRGYILGETISARIIEKIGCDETGFPPIFNDRKIGVTVSSIRVMNLNELTAKDFEGSSPDVHDIHSLERHLENIYKKSMDFFDRKVTKIELSYLTNPLLGNKLEHESDAL</sequence>
<dbReference type="Proteomes" id="UP000634004">
    <property type="component" value="Unassembled WGS sequence"/>
</dbReference>
<dbReference type="EMBL" id="BMZH01000016">
    <property type="protein sequence ID" value="GHB03290.1"/>
    <property type="molecule type" value="Genomic_DNA"/>
</dbReference>
<reference evidence="1" key="2">
    <citation type="submission" date="2020-09" db="EMBL/GenBank/DDBJ databases">
        <authorList>
            <person name="Sun Q."/>
            <person name="Kim S."/>
        </authorList>
    </citation>
    <scope>NUCLEOTIDE SEQUENCE</scope>
    <source>
        <strain evidence="1">KCTC 32513</strain>
    </source>
</reference>
<proteinExistence type="predicted"/>
<gene>
    <name evidence="1" type="ORF">GCM10009069_27480</name>
</gene>